<evidence type="ECO:0000313" key="4">
    <source>
        <dbReference type="Proteomes" id="UP000651452"/>
    </source>
</evidence>
<dbReference type="InterPro" id="IPR029058">
    <property type="entry name" value="AB_hydrolase_fold"/>
</dbReference>
<gene>
    <name evidence="3" type="ORF">EKO04_005280</name>
</gene>
<name>A0A8H7MHG5_9PLEO</name>
<dbReference type="EMBL" id="RZGK01000009">
    <property type="protein sequence ID" value="KAF9696504.1"/>
    <property type="molecule type" value="Genomic_DNA"/>
</dbReference>
<evidence type="ECO:0000256" key="1">
    <source>
        <dbReference type="SAM" id="MobiDB-lite"/>
    </source>
</evidence>
<accession>A0A8H7MHG5</accession>
<proteinExistence type="predicted"/>
<comment type="caution">
    <text evidence="3">The sequence shown here is derived from an EMBL/GenBank/DDBJ whole genome shotgun (WGS) entry which is preliminary data.</text>
</comment>
<dbReference type="SUPFAM" id="SSF53474">
    <property type="entry name" value="alpha/beta-Hydrolases"/>
    <property type="match status" value="1"/>
</dbReference>
<organism evidence="3 4">
    <name type="scientific">Ascochyta lentis</name>
    <dbReference type="NCBI Taxonomy" id="205686"/>
    <lineage>
        <taxon>Eukaryota</taxon>
        <taxon>Fungi</taxon>
        <taxon>Dikarya</taxon>
        <taxon>Ascomycota</taxon>
        <taxon>Pezizomycotina</taxon>
        <taxon>Dothideomycetes</taxon>
        <taxon>Pleosporomycetidae</taxon>
        <taxon>Pleosporales</taxon>
        <taxon>Pleosporineae</taxon>
        <taxon>Didymellaceae</taxon>
        <taxon>Ascochyta</taxon>
    </lineage>
</organism>
<feature type="region of interest" description="Disordered" evidence="1">
    <location>
        <begin position="208"/>
        <end position="286"/>
    </location>
</feature>
<dbReference type="Pfam" id="PF01738">
    <property type="entry name" value="DLH"/>
    <property type="match status" value="1"/>
</dbReference>
<evidence type="ECO:0000259" key="2">
    <source>
        <dbReference type="Pfam" id="PF01738"/>
    </source>
</evidence>
<feature type="compositionally biased region" description="Basic and acidic residues" evidence="1">
    <location>
        <begin position="216"/>
        <end position="226"/>
    </location>
</feature>
<reference evidence="3" key="1">
    <citation type="submission" date="2018-12" db="EMBL/GenBank/DDBJ databases">
        <authorList>
            <person name="Syme R.A."/>
            <person name="Farfan-Caceres L."/>
            <person name="Lichtenzveig J."/>
        </authorList>
    </citation>
    <scope>NUCLEOTIDE SEQUENCE</scope>
    <source>
        <strain evidence="3">Al4</strain>
    </source>
</reference>
<keyword evidence="4" id="KW-1185">Reference proteome</keyword>
<feature type="domain" description="Dienelactone hydrolase" evidence="2">
    <location>
        <begin position="380"/>
        <end position="593"/>
    </location>
</feature>
<dbReference type="PANTHER" id="PTHR17630">
    <property type="entry name" value="DIENELACTONE HYDROLASE"/>
    <property type="match status" value="1"/>
</dbReference>
<dbReference type="AlphaFoldDB" id="A0A8H7MHG5"/>
<dbReference type="Gene3D" id="3.40.50.1820">
    <property type="entry name" value="alpha/beta hydrolase"/>
    <property type="match status" value="1"/>
</dbReference>
<dbReference type="GO" id="GO:0016787">
    <property type="term" value="F:hydrolase activity"/>
    <property type="evidence" value="ECO:0007669"/>
    <property type="project" value="InterPro"/>
</dbReference>
<dbReference type="PANTHER" id="PTHR17630:SF44">
    <property type="entry name" value="PROTEIN AIM2"/>
    <property type="match status" value="1"/>
</dbReference>
<dbReference type="Proteomes" id="UP000651452">
    <property type="component" value="Unassembled WGS sequence"/>
</dbReference>
<protein>
    <recommendedName>
        <fullName evidence="2">Dienelactone hydrolase domain-containing protein</fullName>
    </recommendedName>
</protein>
<feature type="compositionally biased region" description="Basic residues" evidence="1">
    <location>
        <begin position="245"/>
        <end position="256"/>
    </location>
</feature>
<dbReference type="InterPro" id="IPR002925">
    <property type="entry name" value="Dienelactn_hydro"/>
</dbReference>
<dbReference type="OrthoDB" id="17560at2759"/>
<reference evidence="3" key="2">
    <citation type="submission" date="2020-09" db="EMBL/GenBank/DDBJ databases">
        <title>Reference genome assembly for Australian Ascochyta lentis isolate Al4.</title>
        <authorList>
            <person name="Lee R.C."/>
            <person name="Farfan-Caceres L.M."/>
            <person name="Debler J.W."/>
            <person name="Williams A.H."/>
            <person name="Henares B.M."/>
        </authorList>
    </citation>
    <scope>NUCLEOTIDE SEQUENCE</scope>
    <source>
        <strain evidence="3">Al4</strain>
    </source>
</reference>
<evidence type="ECO:0000313" key="3">
    <source>
        <dbReference type="EMBL" id="KAF9696504.1"/>
    </source>
</evidence>
<sequence>MPLHLLGKKSWNVYNPANIARVKADEDAAAARQAAADQHMQELDAARRAAILRGHTPPPLPEEPLVDSPQTSSREARRDKKTRKRAGEDDTDMDIRLAASMTMPNSDDQLDPKLLKLRKPTSDAPLTDHAGNINLFPLDIKEAIEREKNADAENEKRRKELAFEDQYTMRFANAGGKNGLQQPWYAARQKTALPEDDITTALEPAGFESKNVWGNEDPRRKEREQARISSSDPFAFMQKAQTQLKKSKQDKKKWRKRTEGASIARGARTAAVQVAAPTRPADVDTRTTKTDHAVQLEIKIMIDIDIDIVDTDTIVLLPRAITGVEALAVVHGEMSALSHEQRAIRRLCACSSMINNQCCVVGVKHEGTPKGEIKNIGDTRAYITYPENRSTQNAILIMTDVLGFEFPNVQLIADQFAANGYFTIIPDVFNGNTVPLNPGPDFDFPTWKATKMPREGTVDPIYAAVIKYLRGELGVKRLGGAGYCFGGKYVCRWLKEGGLDAGFTAHPSFVEVDELKGIKGPLSIAAAETDFIFPAEKRRETEDILKDMSVPYQMTLYSGVEHGFGVKGDLSHQRARFAKEMAFLQAVFWFDEYVKKEMHDTPIPEPGL</sequence>
<feature type="region of interest" description="Disordered" evidence="1">
    <location>
        <begin position="54"/>
        <end position="93"/>
    </location>
</feature>